<evidence type="ECO:0000313" key="1">
    <source>
        <dbReference type="EMBL" id="PMD46569.1"/>
    </source>
</evidence>
<proteinExistence type="predicted"/>
<dbReference type="STRING" id="1149755.A0A2J6S730"/>
<protein>
    <submittedName>
        <fullName evidence="1">Uncharacterized protein</fullName>
    </submittedName>
</protein>
<dbReference type="OrthoDB" id="4851849at2759"/>
<gene>
    <name evidence="1" type="ORF">L207DRAFT_577419</name>
</gene>
<name>A0A2J6S730_HYAVF</name>
<dbReference type="EMBL" id="KZ613939">
    <property type="protein sequence ID" value="PMD46569.1"/>
    <property type="molecule type" value="Genomic_DNA"/>
</dbReference>
<dbReference type="InterPro" id="IPR027796">
    <property type="entry name" value="OTT_1508_deam-like"/>
</dbReference>
<evidence type="ECO:0000313" key="2">
    <source>
        <dbReference type="Proteomes" id="UP000235786"/>
    </source>
</evidence>
<dbReference type="AlphaFoldDB" id="A0A2J6S730"/>
<reference evidence="1 2" key="1">
    <citation type="submission" date="2016-04" db="EMBL/GenBank/DDBJ databases">
        <title>A degradative enzymes factory behind the ericoid mycorrhizal symbiosis.</title>
        <authorList>
            <consortium name="DOE Joint Genome Institute"/>
            <person name="Martino E."/>
            <person name="Morin E."/>
            <person name="Grelet G."/>
            <person name="Kuo A."/>
            <person name="Kohler A."/>
            <person name="Daghino S."/>
            <person name="Barry K."/>
            <person name="Choi C."/>
            <person name="Cichocki N."/>
            <person name="Clum A."/>
            <person name="Copeland A."/>
            <person name="Hainaut M."/>
            <person name="Haridas S."/>
            <person name="Labutti K."/>
            <person name="Lindquist E."/>
            <person name="Lipzen A."/>
            <person name="Khouja H.-R."/>
            <person name="Murat C."/>
            <person name="Ohm R."/>
            <person name="Olson A."/>
            <person name="Spatafora J."/>
            <person name="Veneault-Fourrey C."/>
            <person name="Henrissat B."/>
            <person name="Grigoriev I."/>
            <person name="Martin F."/>
            <person name="Perotto S."/>
        </authorList>
    </citation>
    <scope>NUCLEOTIDE SEQUENCE [LARGE SCALE GENOMIC DNA]</scope>
    <source>
        <strain evidence="1 2">F</strain>
    </source>
</reference>
<keyword evidence="2" id="KW-1185">Reference proteome</keyword>
<sequence>MNMMRRNPRTASPETSIWLDFPEDIFRQRLVSLQEKGGPTPMDPQIFSIKKWLLTSSSIGRSYLLPIEVEQQLADDFAFLAAVAEGAQSVAAVCIEEQFQPSGITLRFAAMDISKNEAVNMALQRICDILSLAATPASGEKPSDCVTLLFQEAIQLHSDRLLARLRSSKWEKPKYLSKSHKKPLWKDFANLIHRAQHTYTKKENATRKTVENELEKLSVVYEQFETSEDDLSALMQLVEASYTVSSTEEIKGYVRRLQKNTRETSQVASAIKSLRQIEKIASYRRICLFFVATARQYPALFKQTTIQYLVPFDQVPTTIGYHEWATTCNIHAEVQLAVYYDLNPEYRPRCIGTSKWLCYLCFQYLLAHKMFFPSKTHGRMFDQWTVPDLEEFSEALVAEYRRILKEIDSVVLQQIDSEPQVRKLQRMTSCDFGTFEQT</sequence>
<organism evidence="1 2">
    <name type="scientific">Hyaloscypha variabilis (strain UAMH 11265 / GT02V1 / F)</name>
    <name type="common">Meliniomyces variabilis</name>
    <dbReference type="NCBI Taxonomy" id="1149755"/>
    <lineage>
        <taxon>Eukaryota</taxon>
        <taxon>Fungi</taxon>
        <taxon>Dikarya</taxon>
        <taxon>Ascomycota</taxon>
        <taxon>Pezizomycotina</taxon>
        <taxon>Leotiomycetes</taxon>
        <taxon>Helotiales</taxon>
        <taxon>Hyaloscyphaceae</taxon>
        <taxon>Hyaloscypha</taxon>
        <taxon>Hyaloscypha variabilis</taxon>
    </lineage>
</organism>
<accession>A0A2J6S730</accession>
<dbReference type="Pfam" id="PF14441">
    <property type="entry name" value="OTT_1508_deam"/>
    <property type="match status" value="1"/>
</dbReference>
<dbReference type="Proteomes" id="UP000235786">
    <property type="component" value="Unassembled WGS sequence"/>
</dbReference>